<dbReference type="InterPro" id="IPR050388">
    <property type="entry name" value="ABC_Ni/Peptide_Import"/>
</dbReference>
<comment type="subcellular location">
    <subcellularLocation>
        <location evidence="1">Cell inner membrane</location>
        <topology evidence="1">Peripheral membrane protein</topology>
    </subcellularLocation>
</comment>
<dbReference type="PROSITE" id="PS50893">
    <property type="entry name" value="ABC_TRANSPORTER_2"/>
    <property type="match status" value="1"/>
</dbReference>
<dbReference type="GO" id="GO:0005886">
    <property type="term" value="C:plasma membrane"/>
    <property type="evidence" value="ECO:0007669"/>
    <property type="project" value="UniProtKB-SubCell"/>
</dbReference>
<keyword evidence="9" id="KW-1185">Reference proteome</keyword>
<evidence type="ECO:0000313" key="9">
    <source>
        <dbReference type="Proteomes" id="UP000286954"/>
    </source>
</evidence>
<evidence type="ECO:0000256" key="1">
    <source>
        <dbReference type="ARBA" id="ARBA00004417"/>
    </source>
</evidence>
<proteinExistence type="inferred from homology"/>
<dbReference type="InterPro" id="IPR003593">
    <property type="entry name" value="AAA+_ATPase"/>
</dbReference>
<dbReference type="PROSITE" id="PS00211">
    <property type="entry name" value="ABC_TRANSPORTER_1"/>
    <property type="match status" value="1"/>
</dbReference>
<dbReference type="SUPFAM" id="SSF52540">
    <property type="entry name" value="P-loop containing nucleoside triphosphate hydrolases"/>
    <property type="match status" value="1"/>
</dbReference>
<dbReference type="SMART" id="SM00382">
    <property type="entry name" value="AAA"/>
    <property type="match status" value="1"/>
</dbReference>
<dbReference type="RefSeq" id="WP_127565694.1">
    <property type="nucleotide sequence ID" value="NZ_BMFB01000002.1"/>
</dbReference>
<reference evidence="8 9" key="1">
    <citation type="submission" date="2016-12" db="EMBL/GenBank/DDBJ databases">
        <title>The genome of dimorphic prosthecate Glycocaulis alkaliphilus 6b-8t, isolated from crude oil dictates its adaptability in petroleum environments.</title>
        <authorList>
            <person name="Wu X.-L."/>
            <person name="Geng S."/>
        </authorList>
    </citation>
    <scope>NUCLEOTIDE SEQUENCE [LARGE SCALE GENOMIC DNA]</scope>
    <source>
        <strain evidence="8 9">6B-8</strain>
    </source>
</reference>
<keyword evidence="4" id="KW-1003">Cell membrane</keyword>
<evidence type="ECO:0000313" key="8">
    <source>
        <dbReference type="EMBL" id="AZU03287.1"/>
    </source>
</evidence>
<dbReference type="InterPro" id="IPR017871">
    <property type="entry name" value="ABC_transporter-like_CS"/>
</dbReference>
<dbReference type="InterPro" id="IPR027417">
    <property type="entry name" value="P-loop_NTPase"/>
</dbReference>
<keyword evidence="6" id="KW-0067">ATP-binding</keyword>
<sequence>MSQLASSAPPSLGVNGLRITAGDNVLVPGLSLTIGRGEILGMVGASGSGKTISAFSLARLLPEALTQTGEISLEGERIDLLSEAQMRQVRGGRIGMVFQDPLSSFNPLRTVGSILVESICRHQGLPARQARELAIETLATMRLPGRDASVDAYPHMLSGGQRQRAMIGLALVNQPALIIADEPTTALDPTVQLQILALLRHQASSAACLFITHDIGAASAICDRLAVMNEGVIVEEGPTDQLLSSPVHPFTRELLSHAPGGARFR</sequence>
<evidence type="ECO:0000256" key="3">
    <source>
        <dbReference type="ARBA" id="ARBA00022448"/>
    </source>
</evidence>
<evidence type="ECO:0000256" key="4">
    <source>
        <dbReference type="ARBA" id="ARBA00022475"/>
    </source>
</evidence>
<accession>A0A3T0E7T3</accession>
<keyword evidence="7" id="KW-0472">Membrane</keyword>
<dbReference type="PANTHER" id="PTHR43297">
    <property type="entry name" value="OLIGOPEPTIDE TRANSPORT ATP-BINDING PROTEIN APPD"/>
    <property type="match status" value="1"/>
</dbReference>
<dbReference type="GO" id="GO:0016887">
    <property type="term" value="F:ATP hydrolysis activity"/>
    <property type="evidence" value="ECO:0007669"/>
    <property type="project" value="InterPro"/>
</dbReference>
<evidence type="ECO:0000256" key="7">
    <source>
        <dbReference type="ARBA" id="ARBA00023136"/>
    </source>
</evidence>
<dbReference type="CDD" id="cd03257">
    <property type="entry name" value="ABC_NikE_OppD_transporters"/>
    <property type="match status" value="1"/>
</dbReference>
<gene>
    <name evidence="8" type="ORF">X907_0743</name>
</gene>
<dbReference type="OrthoDB" id="7374568at2"/>
<name>A0A3T0E7T3_9PROT</name>
<dbReference type="Proteomes" id="UP000286954">
    <property type="component" value="Chromosome"/>
</dbReference>
<organism evidence="8 9">
    <name type="scientific">Glycocaulis alkaliphilus</name>
    <dbReference type="NCBI Taxonomy" id="1434191"/>
    <lineage>
        <taxon>Bacteria</taxon>
        <taxon>Pseudomonadati</taxon>
        <taxon>Pseudomonadota</taxon>
        <taxon>Alphaproteobacteria</taxon>
        <taxon>Maricaulales</taxon>
        <taxon>Maricaulaceae</taxon>
        <taxon>Glycocaulis</taxon>
    </lineage>
</organism>
<dbReference type="Pfam" id="PF00005">
    <property type="entry name" value="ABC_tran"/>
    <property type="match status" value="1"/>
</dbReference>
<dbReference type="InterPro" id="IPR003439">
    <property type="entry name" value="ABC_transporter-like_ATP-bd"/>
</dbReference>
<evidence type="ECO:0000256" key="5">
    <source>
        <dbReference type="ARBA" id="ARBA00022741"/>
    </source>
</evidence>
<protein>
    <submittedName>
        <fullName evidence="8">Oligopeptide transporter subunit</fullName>
    </submittedName>
</protein>
<comment type="similarity">
    <text evidence="2">Belongs to the ABC transporter superfamily.</text>
</comment>
<dbReference type="Gene3D" id="3.40.50.300">
    <property type="entry name" value="P-loop containing nucleotide triphosphate hydrolases"/>
    <property type="match status" value="1"/>
</dbReference>
<dbReference type="GO" id="GO:0005524">
    <property type="term" value="F:ATP binding"/>
    <property type="evidence" value="ECO:0007669"/>
    <property type="project" value="UniProtKB-KW"/>
</dbReference>
<evidence type="ECO:0000256" key="6">
    <source>
        <dbReference type="ARBA" id="ARBA00022840"/>
    </source>
</evidence>
<keyword evidence="5" id="KW-0547">Nucleotide-binding</keyword>
<dbReference type="PANTHER" id="PTHR43297:SF2">
    <property type="entry name" value="DIPEPTIDE TRANSPORT ATP-BINDING PROTEIN DPPD"/>
    <property type="match status" value="1"/>
</dbReference>
<dbReference type="AlphaFoldDB" id="A0A3T0E7T3"/>
<dbReference type="KEGG" id="gak:X907_0743"/>
<dbReference type="EMBL" id="CP018911">
    <property type="protein sequence ID" value="AZU03287.1"/>
    <property type="molecule type" value="Genomic_DNA"/>
</dbReference>
<evidence type="ECO:0000256" key="2">
    <source>
        <dbReference type="ARBA" id="ARBA00005417"/>
    </source>
</evidence>
<keyword evidence="3" id="KW-0813">Transport</keyword>